<evidence type="ECO:0000256" key="2">
    <source>
        <dbReference type="ARBA" id="ARBA00023002"/>
    </source>
</evidence>
<dbReference type="SUPFAM" id="SSF51197">
    <property type="entry name" value="Clavaminate synthase-like"/>
    <property type="match status" value="1"/>
</dbReference>
<dbReference type="GO" id="GO:0017000">
    <property type="term" value="P:antibiotic biosynthetic process"/>
    <property type="evidence" value="ECO:0007669"/>
    <property type="project" value="UniProtKB-KW"/>
</dbReference>
<evidence type="ECO:0000256" key="1">
    <source>
        <dbReference type="ARBA" id="ARBA00001954"/>
    </source>
</evidence>
<dbReference type="Pfam" id="PF02668">
    <property type="entry name" value="TauD"/>
    <property type="match status" value="1"/>
</dbReference>
<proteinExistence type="predicted"/>
<dbReference type="Gene3D" id="3.60.130.10">
    <property type="entry name" value="Clavaminate synthase-like"/>
    <property type="match status" value="1"/>
</dbReference>
<sequence length="336" mass="38811">MNFKSGRRKPIIVSPEELIKTEFILPGQHLPLIIKPQVNDVNLIAWVANNRDWLETQLFKYGGILFRNFNIKVVTDFEQLIKSISGELIEYSYRSTPRSQVSGNIYTSTEYPAEESIPLHNEMAYARRWPKKICFFCVKAATEGGETPIVDSRKVFQQLDPKIKEQFIIKKVMYVRNYGQGLDLQWQNVFQTTNKLEVESYCHHANIEFEWQDESNLKTRQVCQAIATHPRTGEMVWFNQAHLFHISNLKTAVRNSLLSVLKEEDLPRNALYGDGSKIETSVIEEINQIYQQESVTFSWQEGDILMLDNMLAAHGRKPFIGDRKVLVGMAEPYCAS</sequence>
<dbReference type="InterPro" id="IPR042098">
    <property type="entry name" value="TauD-like_sf"/>
</dbReference>
<dbReference type="PANTHER" id="PTHR10696:SF56">
    <property type="entry name" value="TAUD_TFDA-LIKE DOMAIN-CONTAINING PROTEIN"/>
    <property type="match status" value="1"/>
</dbReference>
<evidence type="ECO:0000259" key="4">
    <source>
        <dbReference type="Pfam" id="PF02668"/>
    </source>
</evidence>
<name>M4TNI0_9NOSO</name>
<keyword evidence="2" id="KW-0560">Oxidoreductase</keyword>
<evidence type="ECO:0000313" key="5">
    <source>
        <dbReference type="EMBL" id="AGH69813.1"/>
    </source>
</evidence>
<feature type="domain" description="TauD/TfdA-like" evidence="4">
    <location>
        <begin position="40"/>
        <end position="328"/>
    </location>
</feature>
<organism evidence="5">
    <name type="scientific">Nostoc sp. 'Peltigera membranacea cyanobiont'</name>
    <dbReference type="NCBI Taxonomy" id="414689"/>
    <lineage>
        <taxon>Bacteria</taxon>
        <taxon>Bacillati</taxon>
        <taxon>Cyanobacteriota</taxon>
        <taxon>Cyanophyceae</taxon>
        <taxon>Nostocales</taxon>
        <taxon>Nostocaceae</taxon>
        <taxon>Nostoc</taxon>
        <taxon>Nostoc cyanobionts</taxon>
    </lineage>
</organism>
<dbReference type="InterPro" id="IPR003819">
    <property type="entry name" value="TauD/TfdA-like"/>
</dbReference>
<protein>
    <submittedName>
        <fullName evidence="5">Taurine catabolism dioxygenase TauD/TfdA</fullName>
    </submittedName>
</protein>
<keyword evidence="3" id="KW-0045">Antibiotic biosynthesis</keyword>
<dbReference type="GO" id="GO:0051213">
    <property type="term" value="F:dioxygenase activity"/>
    <property type="evidence" value="ECO:0007669"/>
    <property type="project" value="UniProtKB-KW"/>
</dbReference>
<dbReference type="PANTHER" id="PTHR10696">
    <property type="entry name" value="GAMMA-BUTYROBETAINE HYDROXYLASE-RELATED"/>
    <property type="match status" value="1"/>
</dbReference>
<dbReference type="AlphaFoldDB" id="M4TNI0"/>
<dbReference type="EMBL" id="KC407996">
    <property type="protein sequence ID" value="AGH69813.1"/>
    <property type="molecule type" value="Genomic_DNA"/>
</dbReference>
<accession>M4TNI0</accession>
<reference evidence="5" key="1">
    <citation type="journal article" date="2013" name="Proc. Natl. Acad. Sci. U.S.A.">
        <title>Metagenomic natural product discovery in lichen provides evidence for a family of biosynthetic pathways in diverse symbioses.</title>
        <authorList>
            <person name="Kampa A."/>
            <person name="Gagunashvili A.N."/>
            <person name="Gulder T.A."/>
            <person name="Morinaka B.I."/>
            <person name="Daolio C."/>
            <person name="Godejohann M."/>
            <person name="Miao V.P."/>
            <person name="Piel J."/>
            <person name="Andresson O.S."/>
        </authorList>
    </citation>
    <scope>NUCLEOTIDE SEQUENCE</scope>
</reference>
<keyword evidence="5" id="KW-0223">Dioxygenase</keyword>
<comment type="cofactor">
    <cofactor evidence="1">
        <name>Fe(2+)</name>
        <dbReference type="ChEBI" id="CHEBI:29033"/>
    </cofactor>
</comment>
<evidence type="ECO:0000256" key="3">
    <source>
        <dbReference type="ARBA" id="ARBA00023194"/>
    </source>
</evidence>
<dbReference type="InterPro" id="IPR050411">
    <property type="entry name" value="AlphaKG_dependent_hydroxylases"/>
</dbReference>